<evidence type="ECO:0000256" key="1">
    <source>
        <dbReference type="ARBA" id="ARBA00022517"/>
    </source>
</evidence>
<keyword evidence="8" id="KW-1185">Reference proteome</keyword>
<keyword evidence="4" id="KW-0788">Thiol protease</keyword>
<dbReference type="InterPro" id="IPR007422">
    <property type="entry name" value="Peptidase_Prp"/>
</dbReference>
<gene>
    <name evidence="7" type="ORF">SAMN05216544_0950</name>
</gene>
<dbReference type="OrthoDB" id="48998at2"/>
<dbReference type="Proteomes" id="UP000187651">
    <property type="component" value="Unassembled WGS sequence"/>
</dbReference>
<protein>
    <recommendedName>
        <fullName evidence="6">Ribosomal processing cysteine protease Prp</fullName>
    </recommendedName>
</protein>
<dbReference type="PANTHER" id="PTHR39178">
    <property type="entry name" value="HYPOTHETICAL RIBOSOME-ASSOCIATED PROTEIN"/>
    <property type="match status" value="1"/>
</dbReference>
<dbReference type="InterPro" id="IPR036764">
    <property type="entry name" value="Peptidase_Prp_sf"/>
</dbReference>
<dbReference type="GO" id="GO:0042254">
    <property type="term" value="P:ribosome biogenesis"/>
    <property type="evidence" value="ECO:0007669"/>
    <property type="project" value="UniProtKB-KW"/>
</dbReference>
<evidence type="ECO:0000256" key="2">
    <source>
        <dbReference type="ARBA" id="ARBA00022670"/>
    </source>
</evidence>
<comment type="similarity">
    <text evidence="5">Belongs to the Prp family.</text>
</comment>
<dbReference type="PANTHER" id="PTHR39178:SF1">
    <property type="entry name" value="RIBOSOMAL-PROCESSING CYSTEINE PROTEASE PRP"/>
    <property type="match status" value="1"/>
</dbReference>
<evidence type="ECO:0000313" key="7">
    <source>
        <dbReference type="EMBL" id="SDM71164.1"/>
    </source>
</evidence>
<keyword evidence="3" id="KW-0378">Hydrolase</keyword>
<sequence>MTLVDLYRDGKSQEIVGFKVSGHAGFADAGEDIVCAAISTLTINTVNSIEAFTTDKFDLNTDEDGALIELKMSSISNETRILLQAFELGMNSIASDNAQYLLINIKEV</sequence>
<dbReference type="Pfam" id="PF04327">
    <property type="entry name" value="Peptidase_Prp"/>
    <property type="match status" value="1"/>
</dbReference>
<evidence type="ECO:0000256" key="6">
    <source>
        <dbReference type="ARBA" id="ARBA00044538"/>
    </source>
</evidence>
<proteinExistence type="inferred from homology"/>
<dbReference type="EMBL" id="FNHZ01000002">
    <property type="protein sequence ID" value="SDM71164.1"/>
    <property type="molecule type" value="Genomic_DNA"/>
</dbReference>
<keyword evidence="2" id="KW-0645">Protease</keyword>
<organism evidence="7 8">
    <name type="scientific">Lachnospira pectinoschiza</name>
    <dbReference type="NCBI Taxonomy" id="28052"/>
    <lineage>
        <taxon>Bacteria</taxon>
        <taxon>Bacillati</taxon>
        <taxon>Bacillota</taxon>
        <taxon>Clostridia</taxon>
        <taxon>Lachnospirales</taxon>
        <taxon>Lachnospiraceae</taxon>
        <taxon>Lachnospira</taxon>
    </lineage>
</organism>
<name>A0A1G9VG38_9FIRM</name>
<dbReference type="CDD" id="cd16332">
    <property type="entry name" value="Prp-like"/>
    <property type="match status" value="1"/>
</dbReference>
<dbReference type="RefSeq" id="WP_027430757.1">
    <property type="nucleotide sequence ID" value="NZ_FNHZ01000002.1"/>
</dbReference>
<accession>A0A1G9VG38</accession>
<reference evidence="8" key="1">
    <citation type="submission" date="2016-10" db="EMBL/GenBank/DDBJ databases">
        <authorList>
            <person name="Varghese N."/>
            <person name="Submissions S."/>
        </authorList>
    </citation>
    <scope>NUCLEOTIDE SEQUENCE [LARGE SCALE GENOMIC DNA]</scope>
    <source>
        <strain evidence="8">M83</strain>
    </source>
</reference>
<dbReference type="SUPFAM" id="SSF118010">
    <property type="entry name" value="TM1457-like"/>
    <property type="match status" value="1"/>
</dbReference>
<dbReference type="Gene3D" id="3.30.70.1490">
    <property type="entry name" value="Cysteine protease Prp"/>
    <property type="match status" value="1"/>
</dbReference>
<evidence type="ECO:0000256" key="3">
    <source>
        <dbReference type="ARBA" id="ARBA00022801"/>
    </source>
</evidence>
<evidence type="ECO:0000256" key="5">
    <source>
        <dbReference type="ARBA" id="ARBA00044503"/>
    </source>
</evidence>
<keyword evidence="1" id="KW-0690">Ribosome biogenesis</keyword>
<evidence type="ECO:0000256" key="4">
    <source>
        <dbReference type="ARBA" id="ARBA00022807"/>
    </source>
</evidence>
<dbReference type="GO" id="GO:0008234">
    <property type="term" value="F:cysteine-type peptidase activity"/>
    <property type="evidence" value="ECO:0007669"/>
    <property type="project" value="UniProtKB-KW"/>
</dbReference>
<dbReference type="GO" id="GO:0006508">
    <property type="term" value="P:proteolysis"/>
    <property type="evidence" value="ECO:0007669"/>
    <property type="project" value="UniProtKB-KW"/>
</dbReference>
<dbReference type="AlphaFoldDB" id="A0A1G9VG38"/>
<evidence type="ECO:0000313" key="8">
    <source>
        <dbReference type="Proteomes" id="UP000187651"/>
    </source>
</evidence>